<feature type="compositionally biased region" description="Basic residues" evidence="1">
    <location>
        <begin position="88"/>
        <end position="98"/>
    </location>
</feature>
<feature type="region of interest" description="Disordered" evidence="1">
    <location>
        <begin position="86"/>
        <end position="115"/>
    </location>
</feature>
<organism evidence="2 3">
    <name type="scientific">Kineococcus radiotolerans (strain ATCC BAA-149 / DSM 14245 / SRS30216)</name>
    <dbReference type="NCBI Taxonomy" id="266940"/>
    <lineage>
        <taxon>Bacteria</taxon>
        <taxon>Bacillati</taxon>
        <taxon>Actinomycetota</taxon>
        <taxon>Actinomycetes</taxon>
        <taxon>Kineosporiales</taxon>
        <taxon>Kineosporiaceae</taxon>
        <taxon>Kineococcus</taxon>
    </lineage>
</organism>
<keyword evidence="3" id="KW-1185">Reference proteome</keyword>
<evidence type="ECO:0000256" key="1">
    <source>
        <dbReference type="SAM" id="MobiDB-lite"/>
    </source>
</evidence>
<sequence length="115" mass="12492">MPSARVFSVKRSTEAAETPSSVLRCYIDSWEIRGGAPRPTVGQPLNGYRMVFRPSDPQDVYGLAALDEDLDVDALPPQVVVPAEARGGVRRGHCRRSGTSHPAKNRSTTLTNCRG</sequence>
<gene>
    <name evidence="2" type="ordered locus">Krad_2764</name>
</gene>
<evidence type="ECO:0000313" key="3">
    <source>
        <dbReference type="Proteomes" id="UP000001116"/>
    </source>
</evidence>
<proteinExistence type="predicted"/>
<feature type="compositionally biased region" description="Polar residues" evidence="1">
    <location>
        <begin position="99"/>
        <end position="115"/>
    </location>
</feature>
<dbReference type="AlphaFoldDB" id="A6WBP6"/>
<evidence type="ECO:0000313" key="2">
    <source>
        <dbReference type="EMBL" id="ABS04235.1"/>
    </source>
</evidence>
<dbReference type="Proteomes" id="UP000001116">
    <property type="component" value="Chromosome"/>
</dbReference>
<protein>
    <submittedName>
        <fullName evidence="2">Uncharacterized protein</fullName>
    </submittedName>
</protein>
<dbReference type="STRING" id="266940.Krad_2764"/>
<reference evidence="3" key="1">
    <citation type="journal article" date="2008" name="PLoS ONE">
        <title>Survival in nuclear waste, extreme resistance, and potential applications gleaned from the genome sequence of Kineococcus radiotolerans SRS30216.</title>
        <authorList>
            <person name="Bagwell C.E."/>
            <person name="Bhat S."/>
            <person name="Hawkins G.M."/>
            <person name="Smith B.W."/>
            <person name="Biswas T."/>
            <person name="Hoover T.R."/>
            <person name="Saunders E."/>
            <person name="Han C.S."/>
            <person name="Tsodikov O.V."/>
            <person name="Shimkets L.J."/>
        </authorList>
    </citation>
    <scope>NUCLEOTIDE SEQUENCE [LARGE SCALE GENOMIC DNA]</scope>
    <source>
        <strain evidence="3">ATCC BAA-149 / DSM 14245 / SRS30216</strain>
    </source>
</reference>
<dbReference type="KEGG" id="kra:Krad_2764"/>
<dbReference type="EMBL" id="CP000750">
    <property type="protein sequence ID" value="ABS04235.1"/>
    <property type="molecule type" value="Genomic_DNA"/>
</dbReference>
<name>A6WBP6_KINRD</name>
<dbReference type="HOGENOM" id="CLU_2105707_0_0_11"/>
<accession>A6WBP6</accession>